<sequence length="167" mass="16988">MSLHSPLTRLAVAAASVLLTATAVVPAVADDGRGGTPDPAAAAHAAAPAPSPAPGGTASGTGAAAGKTTAAGKTDTAGKSSVPAGRDDPRFYRGRVVARGGLALHTRPDRGSRVLRIARPGEIVWIYCATLGQNVLGNRVWYLLADGTWSWGSARFIQNIGPAPRWC</sequence>
<feature type="compositionally biased region" description="Low complexity" evidence="1">
    <location>
        <begin position="36"/>
        <end position="78"/>
    </location>
</feature>
<feature type="region of interest" description="Disordered" evidence="1">
    <location>
        <begin position="33"/>
        <end position="88"/>
    </location>
</feature>
<comment type="caution">
    <text evidence="3">The sequence shown here is derived from an EMBL/GenBank/DDBJ whole genome shotgun (WGS) entry which is preliminary data.</text>
</comment>
<gene>
    <name evidence="3" type="ORF">ACFW88_16720</name>
</gene>
<name>A0ABW6H6B4_9ACTN</name>
<evidence type="ECO:0000313" key="3">
    <source>
        <dbReference type="EMBL" id="MFE1752154.1"/>
    </source>
</evidence>
<organism evidence="3 4">
    <name type="scientific">Streptomyces anandii</name>
    <dbReference type="NCBI Taxonomy" id="285454"/>
    <lineage>
        <taxon>Bacteria</taxon>
        <taxon>Bacillati</taxon>
        <taxon>Actinomycetota</taxon>
        <taxon>Actinomycetes</taxon>
        <taxon>Kitasatosporales</taxon>
        <taxon>Streptomycetaceae</taxon>
        <taxon>Streptomyces</taxon>
    </lineage>
</organism>
<keyword evidence="4" id="KW-1185">Reference proteome</keyword>
<feature type="chain" id="PRO_5045576928" evidence="2">
    <location>
        <begin position="30"/>
        <end position="167"/>
    </location>
</feature>
<accession>A0ABW6H6B4</accession>
<evidence type="ECO:0000256" key="2">
    <source>
        <dbReference type="SAM" id="SignalP"/>
    </source>
</evidence>
<evidence type="ECO:0000256" key="1">
    <source>
        <dbReference type="SAM" id="MobiDB-lite"/>
    </source>
</evidence>
<dbReference type="RefSeq" id="WP_381841388.1">
    <property type="nucleotide sequence ID" value="NZ_JBHYTS010000023.1"/>
</dbReference>
<proteinExistence type="predicted"/>
<reference evidence="3 4" key="1">
    <citation type="submission" date="2024-09" db="EMBL/GenBank/DDBJ databases">
        <title>The Natural Products Discovery Center: Release of the First 8490 Sequenced Strains for Exploring Actinobacteria Biosynthetic Diversity.</title>
        <authorList>
            <person name="Kalkreuter E."/>
            <person name="Kautsar S.A."/>
            <person name="Yang D."/>
            <person name="Bader C.D."/>
            <person name="Teijaro C.N."/>
            <person name="Fluegel L."/>
            <person name="Davis C.M."/>
            <person name="Simpson J.R."/>
            <person name="Lauterbach L."/>
            <person name="Steele A.D."/>
            <person name="Gui C."/>
            <person name="Meng S."/>
            <person name="Li G."/>
            <person name="Viehrig K."/>
            <person name="Ye F."/>
            <person name="Su P."/>
            <person name="Kiefer A.F."/>
            <person name="Nichols A."/>
            <person name="Cepeda A.J."/>
            <person name="Yan W."/>
            <person name="Fan B."/>
            <person name="Jiang Y."/>
            <person name="Adhikari A."/>
            <person name="Zheng C.-J."/>
            <person name="Schuster L."/>
            <person name="Cowan T.M."/>
            <person name="Smanski M.J."/>
            <person name="Chevrette M.G."/>
            <person name="De Carvalho L.P.S."/>
            <person name="Shen B."/>
        </authorList>
    </citation>
    <scope>NUCLEOTIDE SEQUENCE [LARGE SCALE GENOMIC DNA]</scope>
    <source>
        <strain evidence="3 4">NPDC059500</strain>
    </source>
</reference>
<protein>
    <submittedName>
        <fullName evidence="3">SH3 domain-containing protein</fullName>
    </submittedName>
</protein>
<evidence type="ECO:0000313" key="4">
    <source>
        <dbReference type="Proteomes" id="UP001599756"/>
    </source>
</evidence>
<dbReference type="EMBL" id="JBHYTS010000023">
    <property type="protein sequence ID" value="MFE1752154.1"/>
    <property type="molecule type" value="Genomic_DNA"/>
</dbReference>
<feature type="signal peptide" evidence="2">
    <location>
        <begin position="1"/>
        <end position="29"/>
    </location>
</feature>
<keyword evidence="2" id="KW-0732">Signal</keyword>
<dbReference type="Proteomes" id="UP001599756">
    <property type="component" value="Unassembled WGS sequence"/>
</dbReference>